<evidence type="ECO:0000256" key="1">
    <source>
        <dbReference type="SAM" id="SignalP"/>
    </source>
</evidence>
<accession>A0ABT5WQH5</accession>
<gene>
    <name evidence="2" type="ORF">PYV00_11305</name>
</gene>
<proteinExistence type="predicted"/>
<organism evidence="2 3">
    <name type="scientific">Novosphingobium album</name>
    <name type="common">ex Liu et al. 2023</name>
    <dbReference type="NCBI Taxonomy" id="3031130"/>
    <lineage>
        <taxon>Bacteria</taxon>
        <taxon>Pseudomonadati</taxon>
        <taxon>Pseudomonadota</taxon>
        <taxon>Alphaproteobacteria</taxon>
        <taxon>Sphingomonadales</taxon>
        <taxon>Sphingomonadaceae</taxon>
        <taxon>Novosphingobium</taxon>
    </lineage>
</organism>
<dbReference type="SUPFAM" id="SSF56935">
    <property type="entry name" value="Porins"/>
    <property type="match status" value="1"/>
</dbReference>
<dbReference type="RefSeq" id="WP_275228374.1">
    <property type="nucleotide sequence ID" value="NZ_JARESE010000033.1"/>
</dbReference>
<dbReference type="Pfam" id="PF10082">
    <property type="entry name" value="BBP2_2"/>
    <property type="match status" value="1"/>
</dbReference>
<feature type="signal peptide" evidence="1">
    <location>
        <begin position="1"/>
        <end position="21"/>
    </location>
</feature>
<sequence length="429" mass="46843">MVANLLFTVLLIPIMTGTARAQSSESVLIDTATPEGLPSDKGNDVRRTPSEWAPLGSRIGAFALNSQVTLANGITSNTFQTSSSPKASSFLVFSPQADLRSNWSRHQVRLYANGDFARYVGRSDRNEDRWNLVANGRIDASSKLELNAEVSASQQTRNRFSGDIDATGAYITVYRQDALALNATYASGRAYLSIDSQFYDIRFKPFTDVDGGQVDQAGQDRRVARIAGQFQYAISPTVALYTQAEFSQIDFDHTIVGTVEDSDSSGGRLIAGAQFTFAGYGSATVGLGYSIRDFKALGLKSVEGLSAEAQAEFYLSALTTISFQGGRRFSDTQFVSSRPYFQTFAGVRLDHALLRNLLVTGQARYSHQDYVGPSSKASTTQLSLSGRYLASRRFEIGVDATYNTRSRSATLRQPDISELRAQIRATVKL</sequence>
<evidence type="ECO:0000313" key="3">
    <source>
        <dbReference type="Proteomes" id="UP001216253"/>
    </source>
</evidence>
<evidence type="ECO:0000313" key="2">
    <source>
        <dbReference type="EMBL" id="MDE8652292.1"/>
    </source>
</evidence>
<protein>
    <submittedName>
        <fullName evidence="2">Outer membrane beta-barrel protein</fullName>
    </submittedName>
</protein>
<keyword evidence="1" id="KW-0732">Signal</keyword>
<reference evidence="2 3" key="1">
    <citation type="submission" date="2023-03" db="EMBL/GenBank/DDBJ databases">
        <title>NovoSphingobium album sp. nov. isolated from polycyclic aromatic hydrocarbons- and heavy-metal polluted soil.</title>
        <authorList>
            <person name="Liu Z."/>
            <person name="Wang K."/>
        </authorList>
    </citation>
    <scope>NUCLEOTIDE SEQUENCE [LARGE SCALE GENOMIC DNA]</scope>
    <source>
        <strain evidence="2 3">H3SJ31-1</strain>
    </source>
</reference>
<dbReference type="InterPro" id="IPR018759">
    <property type="entry name" value="BBP2_2"/>
</dbReference>
<name>A0ABT5WQH5_9SPHN</name>
<comment type="caution">
    <text evidence="2">The sequence shown here is derived from an EMBL/GenBank/DDBJ whole genome shotgun (WGS) entry which is preliminary data.</text>
</comment>
<dbReference type="EMBL" id="JARESE010000033">
    <property type="protein sequence ID" value="MDE8652292.1"/>
    <property type="molecule type" value="Genomic_DNA"/>
</dbReference>
<feature type="chain" id="PRO_5045132793" evidence="1">
    <location>
        <begin position="22"/>
        <end position="429"/>
    </location>
</feature>
<dbReference type="Proteomes" id="UP001216253">
    <property type="component" value="Unassembled WGS sequence"/>
</dbReference>
<keyword evidence="3" id="KW-1185">Reference proteome</keyword>